<accession>A0AAW3FI06</accession>
<organism evidence="1 2">
    <name type="scientific">Prevotella histicola JCM 15637 = DNF00424</name>
    <dbReference type="NCBI Taxonomy" id="1236504"/>
    <lineage>
        <taxon>Bacteria</taxon>
        <taxon>Pseudomonadati</taxon>
        <taxon>Bacteroidota</taxon>
        <taxon>Bacteroidia</taxon>
        <taxon>Bacteroidales</taxon>
        <taxon>Prevotellaceae</taxon>
        <taxon>Prevotella</taxon>
    </lineage>
</organism>
<evidence type="ECO:0000313" key="1">
    <source>
        <dbReference type="EMBL" id="KGF29926.1"/>
    </source>
</evidence>
<protein>
    <submittedName>
        <fullName evidence="1">Uncharacterized protein</fullName>
    </submittedName>
</protein>
<evidence type="ECO:0000313" key="2">
    <source>
        <dbReference type="Proteomes" id="UP000029533"/>
    </source>
</evidence>
<sequence length="232" mass="27395">MNEEYKQEKSIDMNFLKKLFSRKTKRERLRTDASQVFATLETMEKKGLLLWDTKNRRLFIAEPLAILMIQKEQGWIAFLQNIAYWQYYKEVQDSWDSYIRNEELKAVRRAKRKYAMLTKMDIERIRRQRRSEVQEAKKNAIEIKPFELFILGDNYEGSYLQVSEETTNAAKESKEATNHVIAVGDYNPITQQVNMALWKDVQSALQEINSEKESMRKKHSDIDALAARIAEG</sequence>
<gene>
    <name evidence="1" type="ORF">HMPREF2132_01755</name>
</gene>
<comment type="caution">
    <text evidence="1">The sequence shown here is derived from an EMBL/GenBank/DDBJ whole genome shotgun (WGS) entry which is preliminary data.</text>
</comment>
<proteinExistence type="predicted"/>
<dbReference type="Proteomes" id="UP000029533">
    <property type="component" value="Unassembled WGS sequence"/>
</dbReference>
<reference evidence="1 2" key="1">
    <citation type="submission" date="2014-07" db="EMBL/GenBank/DDBJ databases">
        <authorList>
            <person name="McCorrison J."/>
            <person name="Sanka R."/>
            <person name="Torralba M."/>
            <person name="Gillis M."/>
            <person name="Haft D.H."/>
            <person name="Methe B."/>
            <person name="Sutton G."/>
            <person name="Nelson K.E."/>
        </authorList>
    </citation>
    <scope>NUCLEOTIDE SEQUENCE [LARGE SCALE GENOMIC DNA]</scope>
    <source>
        <strain evidence="1 2">DNF00424</strain>
    </source>
</reference>
<dbReference type="AlphaFoldDB" id="A0AAW3FI06"/>
<dbReference type="EMBL" id="JRNJ01000022">
    <property type="protein sequence ID" value="KGF29926.1"/>
    <property type="molecule type" value="Genomic_DNA"/>
</dbReference>
<name>A0AAW3FI06_9BACT</name>